<dbReference type="InterPro" id="IPR029058">
    <property type="entry name" value="AB_hydrolase_fold"/>
</dbReference>
<sequence length="242" mass="25172">MDGAQAGNTARPWVLHFHGGAFTRGSLGEGAPVARALAAAGATVAALDYPLAPEAPFPQAIELGHAVLRWLALPRHARRRGALLVAGEEAGGNLAAAVALMARDRAGPALAGQILLSPLLDVCVATASQRQAGAGAAGCPCDAGWRAYLPRPADAAHPYATPGTALRLARLPRSLLLTAADDPLRDETRAYARRLGAAGVPVELRELGEPTGWPASYARAADAPWSAALRRHLHRFLHDLSL</sequence>
<dbReference type="GO" id="GO:0016787">
    <property type="term" value="F:hydrolase activity"/>
    <property type="evidence" value="ECO:0007669"/>
    <property type="project" value="UniProtKB-KW"/>
</dbReference>
<dbReference type="InterPro" id="IPR013094">
    <property type="entry name" value="AB_hydrolase_3"/>
</dbReference>
<dbReference type="Pfam" id="PF07859">
    <property type="entry name" value="Abhydrolase_3"/>
    <property type="match status" value="1"/>
</dbReference>
<proteinExistence type="predicted"/>
<feature type="domain" description="Alpha/beta hydrolase fold-3" evidence="2">
    <location>
        <begin position="14"/>
        <end position="207"/>
    </location>
</feature>
<dbReference type="AlphaFoldDB" id="A0A848FEW0"/>
<reference evidence="3 4" key="1">
    <citation type="submission" date="2020-04" db="EMBL/GenBank/DDBJ databases">
        <title>Azohydromonas sp. isolated from soil.</title>
        <authorList>
            <person name="Dahal R.H."/>
        </authorList>
    </citation>
    <scope>NUCLEOTIDE SEQUENCE [LARGE SCALE GENOMIC DNA]</scope>
    <source>
        <strain evidence="3 4">G-1-1-14</strain>
    </source>
</reference>
<dbReference type="EMBL" id="JABBFW010000023">
    <property type="protein sequence ID" value="NML17822.1"/>
    <property type="molecule type" value="Genomic_DNA"/>
</dbReference>
<evidence type="ECO:0000313" key="3">
    <source>
        <dbReference type="EMBL" id="NML17822.1"/>
    </source>
</evidence>
<protein>
    <submittedName>
        <fullName evidence="3">Alpha/beta hydrolase</fullName>
    </submittedName>
</protein>
<comment type="caution">
    <text evidence="3">The sequence shown here is derived from an EMBL/GenBank/DDBJ whole genome shotgun (WGS) entry which is preliminary data.</text>
</comment>
<accession>A0A848FEW0</accession>
<dbReference type="PANTHER" id="PTHR48081:SF8">
    <property type="entry name" value="ALPHA_BETA HYDROLASE FOLD-3 DOMAIN-CONTAINING PROTEIN-RELATED"/>
    <property type="match status" value="1"/>
</dbReference>
<keyword evidence="4" id="KW-1185">Reference proteome</keyword>
<organism evidence="3 4">
    <name type="scientific">Azohydromonas caseinilytica</name>
    <dbReference type="NCBI Taxonomy" id="2728836"/>
    <lineage>
        <taxon>Bacteria</taxon>
        <taxon>Pseudomonadati</taxon>
        <taxon>Pseudomonadota</taxon>
        <taxon>Betaproteobacteria</taxon>
        <taxon>Burkholderiales</taxon>
        <taxon>Sphaerotilaceae</taxon>
        <taxon>Azohydromonas</taxon>
    </lineage>
</organism>
<keyword evidence="1 3" id="KW-0378">Hydrolase</keyword>
<evidence type="ECO:0000313" key="4">
    <source>
        <dbReference type="Proteomes" id="UP000574067"/>
    </source>
</evidence>
<dbReference type="SUPFAM" id="SSF53474">
    <property type="entry name" value="alpha/beta-Hydrolases"/>
    <property type="match status" value="1"/>
</dbReference>
<gene>
    <name evidence="3" type="ORF">HHL10_22885</name>
</gene>
<dbReference type="PANTHER" id="PTHR48081">
    <property type="entry name" value="AB HYDROLASE SUPERFAMILY PROTEIN C4A8.06C"/>
    <property type="match status" value="1"/>
</dbReference>
<evidence type="ECO:0000256" key="1">
    <source>
        <dbReference type="ARBA" id="ARBA00022801"/>
    </source>
</evidence>
<name>A0A848FEW0_9BURK</name>
<evidence type="ECO:0000259" key="2">
    <source>
        <dbReference type="Pfam" id="PF07859"/>
    </source>
</evidence>
<dbReference type="Proteomes" id="UP000574067">
    <property type="component" value="Unassembled WGS sequence"/>
</dbReference>
<dbReference type="InterPro" id="IPR050300">
    <property type="entry name" value="GDXG_lipolytic_enzyme"/>
</dbReference>
<dbReference type="Gene3D" id="3.40.50.1820">
    <property type="entry name" value="alpha/beta hydrolase"/>
    <property type="match status" value="1"/>
</dbReference>